<keyword evidence="8" id="KW-1185">Reference proteome</keyword>
<evidence type="ECO:0000313" key="9">
    <source>
        <dbReference type="Proteomes" id="UP000077857"/>
    </source>
</evidence>
<keyword evidence="3" id="KW-0732">Signal</keyword>
<dbReference type="InterPro" id="IPR034718">
    <property type="entry name" value="RlpA"/>
</dbReference>
<dbReference type="KEGG" id="mko:MKLM6_3020"/>
<evidence type="ECO:0000256" key="3">
    <source>
        <dbReference type="HAMAP-Rule" id="MF_02071"/>
    </source>
</evidence>
<dbReference type="Proteomes" id="UP000077734">
    <property type="component" value="Unassembled WGS sequence"/>
</dbReference>
<comment type="function">
    <text evidence="3">Lytic transglycosylase with a strong preference for naked glycan strands that lack stem peptides.</text>
</comment>
<dbReference type="RefSeq" id="WP_054760409.1">
    <property type="nucleotide sequence ID" value="NZ_AP019777.1"/>
</dbReference>
<dbReference type="GO" id="GO:0071555">
    <property type="term" value="P:cell wall organization"/>
    <property type="evidence" value="ECO:0007669"/>
    <property type="project" value="UniProtKB-KW"/>
</dbReference>
<dbReference type="AlphaFoldDB" id="A0A177NKN4"/>
<dbReference type="NCBIfam" id="TIGR00413">
    <property type="entry name" value="rlpA"/>
    <property type="match status" value="1"/>
</dbReference>
<keyword evidence="2 3" id="KW-0961">Cell wall biogenesis/degradation</keyword>
<evidence type="ECO:0000313" key="7">
    <source>
        <dbReference type="EMBL" id="OAI21437.1"/>
    </source>
</evidence>
<dbReference type="InterPro" id="IPR009009">
    <property type="entry name" value="RlpA-like_DPBB"/>
</dbReference>
<keyword evidence="1 3" id="KW-0456">Lyase</keyword>
<feature type="domain" description="RlpA-like protein double-psi beta-barrel" evidence="5">
    <location>
        <begin position="37"/>
        <end position="125"/>
    </location>
</feature>
<dbReference type="InterPro" id="IPR012997">
    <property type="entry name" value="RplA"/>
</dbReference>
<evidence type="ECO:0000313" key="8">
    <source>
        <dbReference type="Proteomes" id="UP000077734"/>
    </source>
</evidence>
<dbReference type="Proteomes" id="UP000077857">
    <property type="component" value="Unassembled WGS sequence"/>
</dbReference>
<dbReference type="InterPro" id="IPR036908">
    <property type="entry name" value="RlpA-like_sf"/>
</dbReference>
<evidence type="ECO:0000256" key="4">
    <source>
        <dbReference type="RuleBase" id="RU003495"/>
    </source>
</evidence>
<comment type="caution">
    <text evidence="6">The sequence shown here is derived from an EMBL/GenBank/DDBJ whole genome shotgun (WGS) entry which is preliminary data.</text>
</comment>
<name>A0A177NKN4_9GAMM</name>
<dbReference type="GO" id="GO:0000270">
    <property type="term" value="P:peptidoglycan metabolic process"/>
    <property type="evidence" value="ECO:0007669"/>
    <property type="project" value="UniProtKB-UniRule"/>
</dbReference>
<feature type="chain" id="PRO_5015205160" description="Endolytic peptidoglycan transglycosylase RlpA" evidence="3">
    <location>
        <begin position="26"/>
        <end position="134"/>
    </location>
</feature>
<dbReference type="PANTHER" id="PTHR34183:SF1">
    <property type="entry name" value="ENDOLYTIC PEPTIDOGLYCAN TRANSGLYCOSYLASE RLPA"/>
    <property type="match status" value="1"/>
</dbReference>
<dbReference type="CDD" id="cd22268">
    <property type="entry name" value="DPBB_RlpA-like"/>
    <property type="match status" value="1"/>
</dbReference>
<reference evidence="7 8" key="1">
    <citation type="submission" date="2016-03" db="EMBL/GenBank/DDBJ databases">
        <authorList>
            <person name="Heylen K."/>
            <person name="De Vos P."/>
            <person name="Vekeman B."/>
        </authorList>
    </citation>
    <scope>NUCLEOTIDE SEQUENCE [LARGE SCALE GENOMIC DNA]</scope>
    <source>
        <strain evidence="7 8">R-49807</strain>
    </source>
</reference>
<dbReference type="Gene3D" id="2.40.40.10">
    <property type="entry name" value="RlpA-like domain"/>
    <property type="match status" value="1"/>
</dbReference>
<accession>A0A177NKN4</accession>
<organism evidence="6 9">
    <name type="scientific">Methylomonas koyamae</name>
    <dbReference type="NCBI Taxonomy" id="702114"/>
    <lineage>
        <taxon>Bacteria</taxon>
        <taxon>Pseudomonadati</taxon>
        <taxon>Pseudomonadota</taxon>
        <taxon>Gammaproteobacteria</taxon>
        <taxon>Methylococcales</taxon>
        <taxon>Methylococcaceae</taxon>
        <taxon>Methylomonas</taxon>
    </lineage>
</organism>
<evidence type="ECO:0000313" key="6">
    <source>
        <dbReference type="EMBL" id="OAI18567.1"/>
    </source>
</evidence>
<sequence length="134" mass="14615" precursor="true">MRNAKRIAFLTLSASLASVCSVSYAKTEKHGLLSIEQSGIASYYSDKMHGQRTANGEVYDKNALTAAHPSLPFGSLVRVVNLSNNRSVELRINSRAGHRNRRLLDVSKQAAKELGFVQAGLAKVKLEVLRFGDA</sequence>
<dbReference type="EC" id="4.2.2.-" evidence="3"/>
<evidence type="ECO:0000256" key="1">
    <source>
        <dbReference type="ARBA" id="ARBA00023239"/>
    </source>
</evidence>
<dbReference type="EMBL" id="LUUL01000141">
    <property type="protein sequence ID" value="OAI21437.1"/>
    <property type="molecule type" value="Genomic_DNA"/>
</dbReference>
<protein>
    <recommendedName>
        <fullName evidence="3">Endolytic peptidoglycan transglycosylase RlpA</fullName>
        <ecNumber evidence="3">4.2.2.-</ecNumber>
    </recommendedName>
</protein>
<gene>
    <name evidence="3" type="primary">rlpA</name>
    <name evidence="7" type="ORF">A1356_21030</name>
    <name evidence="6" type="ORF">A1507_09440</name>
</gene>
<feature type="signal peptide" evidence="3">
    <location>
        <begin position="1"/>
        <end position="25"/>
    </location>
</feature>
<reference evidence="6 9" key="2">
    <citation type="submission" date="2016-03" db="EMBL/GenBank/DDBJ databases">
        <authorList>
            <person name="Ploux O."/>
        </authorList>
    </citation>
    <scope>NUCLEOTIDE SEQUENCE [LARGE SCALE GENOMIC DNA]</scope>
    <source>
        <strain evidence="6 9">R-45378</strain>
    </source>
</reference>
<proteinExistence type="inferred from homology"/>
<dbReference type="GO" id="GO:0008932">
    <property type="term" value="F:lytic endotransglycosylase activity"/>
    <property type="evidence" value="ECO:0007669"/>
    <property type="project" value="UniProtKB-UniRule"/>
</dbReference>
<evidence type="ECO:0000256" key="2">
    <source>
        <dbReference type="ARBA" id="ARBA00023316"/>
    </source>
</evidence>
<dbReference type="PANTHER" id="PTHR34183">
    <property type="entry name" value="ENDOLYTIC PEPTIDOGLYCAN TRANSGLYCOSYLASE RLPA"/>
    <property type="match status" value="1"/>
</dbReference>
<dbReference type="EMBL" id="LUUJ01000057">
    <property type="protein sequence ID" value="OAI18567.1"/>
    <property type="molecule type" value="Genomic_DNA"/>
</dbReference>
<evidence type="ECO:0000259" key="5">
    <source>
        <dbReference type="Pfam" id="PF03330"/>
    </source>
</evidence>
<comment type="similarity">
    <text evidence="3 4">Belongs to the RlpA family.</text>
</comment>
<dbReference type="OrthoDB" id="9779128at2"/>
<dbReference type="SUPFAM" id="SSF50685">
    <property type="entry name" value="Barwin-like endoglucanases"/>
    <property type="match status" value="1"/>
</dbReference>
<dbReference type="HAMAP" id="MF_02071">
    <property type="entry name" value="RlpA"/>
    <property type="match status" value="1"/>
</dbReference>
<dbReference type="Pfam" id="PF03330">
    <property type="entry name" value="DPBB_1"/>
    <property type="match status" value="1"/>
</dbReference>